<dbReference type="GO" id="GO:0003730">
    <property type="term" value="F:mRNA 3'-UTR binding"/>
    <property type="evidence" value="ECO:0000318"/>
    <property type="project" value="GO_Central"/>
</dbReference>
<dbReference type="InterPro" id="IPR035979">
    <property type="entry name" value="RBD_domain_sf"/>
</dbReference>
<sequence length="378" mass="42380">NLASTIDNLKLHQIFSKFGDIQSSKVVVSQEGKSKGYGFVQYSTPESALDAIEKLQGATVERMELYVGPFIRRADRIQEGSSFNNLYVKNLDDDMTEEILVEKFSEFGKITSLVISKDANGTSKGFGSKVLYVARAQKKAERKAILRAQFERMRKERAELYKNINDEVDEIELKQYFSQCGTISSVKIMRTDRGISKGHCMAIAQTKRERTSYLRIMYAKQGPGLASTIFPVHPTLYQRALQVYQAPDFRHGGMIPNGFSPPPPSPLFLMAPDSVTQYRGAMMNGHANFPMPLMLSNLQKPSYNYPISQPRAGQAAANNLTNGNHRAAASNENLSSMLVATSPDERKDILGQRLYPLVKKLKVITHIFVKGQFRFIFG</sequence>
<dbReference type="InterPro" id="IPR000504">
    <property type="entry name" value="RRM_dom"/>
</dbReference>
<feature type="domain" description="RRM" evidence="5">
    <location>
        <begin position="1"/>
        <end position="67"/>
    </location>
</feature>
<dbReference type="GO" id="GO:0008266">
    <property type="term" value="F:poly(U) RNA binding"/>
    <property type="evidence" value="ECO:0000318"/>
    <property type="project" value="GO_Central"/>
</dbReference>
<dbReference type="Proteomes" id="UP000027120">
    <property type="component" value="Unassembled WGS sequence"/>
</dbReference>
<dbReference type="GO" id="GO:1990904">
    <property type="term" value="C:ribonucleoprotein complex"/>
    <property type="evidence" value="ECO:0000318"/>
    <property type="project" value="GO_Central"/>
</dbReference>
<feature type="coiled-coil region" evidence="4">
    <location>
        <begin position="136"/>
        <end position="170"/>
    </location>
</feature>
<accession>A0A067E1J0</accession>
<dbReference type="Gene3D" id="3.30.70.330">
    <property type="match status" value="3"/>
</dbReference>
<dbReference type="SUPFAM" id="SSF54928">
    <property type="entry name" value="RNA-binding domain, RBD"/>
    <property type="match status" value="2"/>
</dbReference>
<dbReference type="PANTHER" id="PTHR24012">
    <property type="entry name" value="RNA BINDING PROTEIN"/>
    <property type="match status" value="1"/>
</dbReference>
<keyword evidence="1" id="KW-0677">Repeat</keyword>
<dbReference type="STRING" id="2711.A0A067E1J0"/>
<evidence type="ECO:0000313" key="7">
    <source>
        <dbReference type="Proteomes" id="UP000027120"/>
    </source>
</evidence>
<name>A0A067E1J0_CITSI</name>
<dbReference type="GO" id="GO:0005634">
    <property type="term" value="C:nucleus"/>
    <property type="evidence" value="ECO:0000318"/>
    <property type="project" value="GO_Central"/>
</dbReference>
<organism evidence="6 7">
    <name type="scientific">Citrus sinensis</name>
    <name type="common">Sweet orange</name>
    <name type="synonym">Citrus aurantium var. sinensis</name>
    <dbReference type="NCBI Taxonomy" id="2711"/>
    <lineage>
        <taxon>Eukaryota</taxon>
        <taxon>Viridiplantae</taxon>
        <taxon>Streptophyta</taxon>
        <taxon>Embryophyta</taxon>
        <taxon>Tracheophyta</taxon>
        <taxon>Spermatophyta</taxon>
        <taxon>Magnoliopsida</taxon>
        <taxon>eudicotyledons</taxon>
        <taxon>Gunneridae</taxon>
        <taxon>Pentapetalae</taxon>
        <taxon>rosids</taxon>
        <taxon>malvids</taxon>
        <taxon>Sapindales</taxon>
        <taxon>Rutaceae</taxon>
        <taxon>Aurantioideae</taxon>
        <taxon>Citrus</taxon>
    </lineage>
</organism>
<dbReference type="AlphaFoldDB" id="A0A067E1J0"/>
<keyword evidence="2 3" id="KW-0694">RNA-binding</keyword>
<dbReference type="GO" id="GO:0008143">
    <property type="term" value="F:poly(A) binding"/>
    <property type="evidence" value="ECO:0000318"/>
    <property type="project" value="GO_Central"/>
</dbReference>
<dbReference type="SMART" id="SM00360">
    <property type="entry name" value="RRM"/>
    <property type="match status" value="3"/>
</dbReference>
<dbReference type="EMBL" id="KK785290">
    <property type="protein sequence ID" value="KDO44726.1"/>
    <property type="molecule type" value="Genomic_DNA"/>
</dbReference>
<dbReference type="Pfam" id="PF00076">
    <property type="entry name" value="RRM_1"/>
    <property type="match status" value="3"/>
</dbReference>
<evidence type="ECO:0000256" key="3">
    <source>
        <dbReference type="PROSITE-ProRule" id="PRU00176"/>
    </source>
</evidence>
<dbReference type="GO" id="GO:0005829">
    <property type="term" value="C:cytosol"/>
    <property type="evidence" value="ECO:0000318"/>
    <property type="project" value="GO_Central"/>
</dbReference>
<dbReference type="InterPro" id="IPR012677">
    <property type="entry name" value="Nucleotide-bd_a/b_plait_sf"/>
</dbReference>
<feature type="non-terminal residue" evidence="6">
    <location>
        <position position="1"/>
    </location>
</feature>
<proteinExistence type="predicted"/>
<dbReference type="PROSITE" id="PS50102">
    <property type="entry name" value="RRM"/>
    <property type="match status" value="2"/>
</dbReference>
<dbReference type="SUPFAM" id="SSF63570">
    <property type="entry name" value="PABC (PABP) domain"/>
    <property type="match status" value="1"/>
</dbReference>
<evidence type="ECO:0000256" key="2">
    <source>
        <dbReference type="ARBA" id="ARBA00022884"/>
    </source>
</evidence>
<reference evidence="6 7" key="1">
    <citation type="submission" date="2014-04" db="EMBL/GenBank/DDBJ databases">
        <authorList>
            <consortium name="International Citrus Genome Consortium"/>
            <person name="Gmitter F."/>
            <person name="Chen C."/>
            <person name="Farmerie W."/>
            <person name="Harkins T."/>
            <person name="Desany B."/>
            <person name="Mohiuddin M."/>
            <person name="Kodira C."/>
            <person name="Borodovsky M."/>
            <person name="Lomsadze A."/>
            <person name="Burns P."/>
            <person name="Jenkins J."/>
            <person name="Prochnik S."/>
            <person name="Shu S."/>
            <person name="Chapman J."/>
            <person name="Pitluck S."/>
            <person name="Schmutz J."/>
            <person name="Rokhsar D."/>
        </authorList>
    </citation>
    <scope>NUCLEOTIDE SEQUENCE</scope>
</reference>
<evidence type="ECO:0000256" key="4">
    <source>
        <dbReference type="SAM" id="Coils"/>
    </source>
</evidence>
<gene>
    <name evidence="6" type="ORF">CISIN_1g0398062mg</name>
</gene>
<evidence type="ECO:0000256" key="1">
    <source>
        <dbReference type="ARBA" id="ARBA00022737"/>
    </source>
</evidence>
<keyword evidence="4" id="KW-0175">Coiled coil</keyword>
<evidence type="ECO:0000313" key="6">
    <source>
        <dbReference type="EMBL" id="KDO44726.1"/>
    </source>
</evidence>
<dbReference type="InterPro" id="IPR036053">
    <property type="entry name" value="PABP-dom"/>
</dbReference>
<feature type="domain" description="RRM" evidence="5">
    <location>
        <begin position="84"/>
        <end position="163"/>
    </location>
</feature>
<dbReference type="Gene3D" id="1.10.1900.10">
    <property type="entry name" value="c-terminal domain of poly(a) binding protein"/>
    <property type="match status" value="1"/>
</dbReference>
<protein>
    <recommendedName>
        <fullName evidence="5">RRM domain-containing protein</fullName>
    </recommendedName>
</protein>
<evidence type="ECO:0000259" key="5">
    <source>
        <dbReference type="PROSITE" id="PS50102"/>
    </source>
</evidence>
<keyword evidence="7" id="KW-1185">Reference proteome</keyword>